<evidence type="ECO:0000256" key="9">
    <source>
        <dbReference type="ARBA" id="ARBA00023180"/>
    </source>
</evidence>
<evidence type="ECO:0000256" key="10">
    <source>
        <dbReference type="PIRSR" id="PIRSR601613-1"/>
    </source>
</evidence>
<dbReference type="PRINTS" id="PR00757">
    <property type="entry name" value="AMINEOXDASEF"/>
</dbReference>
<sequence length="511" mass="57193">MTLLEVKLCDSAESLKENLTDCLEDADYDVLLQTVQEGLPNITAPHHVVIVGAGMAGLTAAMLLQDAGHQVTILEANNRVGGRVETHRNTEEGWFAELGAMRIPSFHQIVLWVATKLGVKMNTFVMDDPNTYYLVNGVKKRTYAVKGNASLLGYKVQPGEMGKSADELLQQALEKVRIRKLKAEGCQAAFKKYDHYSVKEYLKEVGGLSSEAVRMIGDLLNEQSLMHTALTEMIYDQTDISDNSMYYEVTGGSDHLPRAFLNVLDSTLHLNSKVVRISQSDGGVIVEYKTVNESSFRQIQADTVLVTTTTKAALFIDFKPPLSIRKMEVMRSVHYDSSTKILLTFRQRFWESDGIRGGKSITDRPSRYIYYPTHSFPKNDSIGVLLASYTWSDDSLLFHGASDEELKDMALRDLEYIHPDANVRSLCTGVVVKRWSMDPYSLGAFTLFTPYQHLEYSAELFQSYGNVHFAGEHTAFPHGWIETSMKSAIRAARNINDNSLTISLSCHGIEL</sequence>
<name>A0A8C7ZYQ1_9TELE</name>
<evidence type="ECO:0000256" key="4">
    <source>
        <dbReference type="ARBA" id="ARBA00022525"/>
    </source>
</evidence>
<dbReference type="InterPro" id="IPR050281">
    <property type="entry name" value="Flavin_monoamine_oxidase"/>
</dbReference>
<dbReference type="InterPro" id="IPR036188">
    <property type="entry name" value="FAD/NAD-bd_sf"/>
</dbReference>
<dbReference type="Ensembl" id="ENSOSIT00000052192.1">
    <property type="protein sequence ID" value="ENSOSIP00000049685.1"/>
    <property type="gene ID" value="ENSOSIG00000023246.1"/>
</dbReference>
<keyword evidence="9" id="KW-0325">Glycoprotein</keyword>
<dbReference type="Proteomes" id="UP000694383">
    <property type="component" value="Unplaced"/>
</dbReference>
<proteinExistence type="inferred from homology"/>
<keyword evidence="6 11" id="KW-0274">FAD</keyword>
<dbReference type="GO" id="GO:0005576">
    <property type="term" value="C:extracellular region"/>
    <property type="evidence" value="ECO:0007669"/>
    <property type="project" value="UniProtKB-SubCell"/>
</dbReference>
<evidence type="ECO:0000256" key="3">
    <source>
        <dbReference type="ARBA" id="ARBA00005465"/>
    </source>
</evidence>
<reference evidence="13" key="2">
    <citation type="submission" date="2025-09" db="UniProtKB">
        <authorList>
            <consortium name="Ensembl"/>
        </authorList>
    </citation>
    <scope>IDENTIFICATION</scope>
</reference>
<organism evidence="13 14">
    <name type="scientific">Oryzias sinensis</name>
    <name type="common">Chinese medaka</name>
    <dbReference type="NCBI Taxonomy" id="183150"/>
    <lineage>
        <taxon>Eukaryota</taxon>
        <taxon>Metazoa</taxon>
        <taxon>Chordata</taxon>
        <taxon>Craniata</taxon>
        <taxon>Vertebrata</taxon>
        <taxon>Euteleostomi</taxon>
        <taxon>Actinopterygii</taxon>
        <taxon>Neopterygii</taxon>
        <taxon>Teleostei</taxon>
        <taxon>Neoteleostei</taxon>
        <taxon>Acanthomorphata</taxon>
        <taxon>Ovalentaria</taxon>
        <taxon>Atherinomorphae</taxon>
        <taxon>Beloniformes</taxon>
        <taxon>Adrianichthyidae</taxon>
        <taxon>Oryziinae</taxon>
        <taxon>Oryzias</taxon>
    </lineage>
</organism>
<dbReference type="GO" id="GO:0001716">
    <property type="term" value="F:L-amino-acid oxidase activity"/>
    <property type="evidence" value="ECO:0007669"/>
    <property type="project" value="UniProtKB-ARBA"/>
</dbReference>
<evidence type="ECO:0000256" key="1">
    <source>
        <dbReference type="ARBA" id="ARBA00001974"/>
    </source>
</evidence>
<reference evidence="13" key="1">
    <citation type="submission" date="2025-08" db="UniProtKB">
        <authorList>
            <consortium name="Ensembl"/>
        </authorList>
    </citation>
    <scope>IDENTIFICATION</scope>
</reference>
<dbReference type="AlphaFoldDB" id="A0A8C7ZYQ1"/>
<dbReference type="InterPro" id="IPR002937">
    <property type="entry name" value="Amino_oxidase"/>
</dbReference>
<feature type="binding site" evidence="10">
    <location>
        <position position="102"/>
    </location>
    <ligand>
        <name>substrate</name>
    </ligand>
</feature>
<dbReference type="GO" id="GO:0009063">
    <property type="term" value="P:amino acid catabolic process"/>
    <property type="evidence" value="ECO:0007669"/>
    <property type="project" value="TreeGrafter"/>
</dbReference>
<dbReference type="SUPFAM" id="SSF54373">
    <property type="entry name" value="FAD-linked reductases, C-terminal domain"/>
    <property type="match status" value="1"/>
</dbReference>
<evidence type="ECO:0000256" key="7">
    <source>
        <dbReference type="ARBA" id="ARBA00023002"/>
    </source>
</evidence>
<feature type="domain" description="Amine oxidase" evidence="12">
    <location>
        <begin position="55"/>
        <end position="495"/>
    </location>
</feature>
<evidence type="ECO:0000313" key="14">
    <source>
        <dbReference type="Proteomes" id="UP000694383"/>
    </source>
</evidence>
<dbReference type="GeneTree" id="ENSGT00940000160928"/>
<dbReference type="PANTHER" id="PTHR10742">
    <property type="entry name" value="FLAVIN MONOAMINE OXIDASE"/>
    <property type="match status" value="1"/>
</dbReference>
<feature type="binding site" evidence="10">
    <location>
        <begin position="75"/>
        <end position="76"/>
    </location>
    <ligand>
        <name>FAD</name>
        <dbReference type="ChEBI" id="CHEBI:57692"/>
    </ligand>
</feature>
<dbReference type="EC" id="1.4.3.-" evidence="11"/>
<evidence type="ECO:0000313" key="13">
    <source>
        <dbReference type="Ensembl" id="ENSOSIP00000049685.1"/>
    </source>
</evidence>
<feature type="binding site" evidence="10">
    <location>
        <position position="274"/>
    </location>
    <ligand>
        <name>FAD</name>
        <dbReference type="ChEBI" id="CHEBI:57692"/>
    </ligand>
</feature>
<dbReference type="InterPro" id="IPR001613">
    <property type="entry name" value="Flavin_amine_oxidase"/>
</dbReference>
<dbReference type="FunFam" id="3.50.50.60:FF:000450">
    <property type="entry name" value="Amine oxidase"/>
    <property type="match status" value="1"/>
</dbReference>
<feature type="binding site" evidence="10">
    <location>
        <position position="472"/>
    </location>
    <ligand>
        <name>FAD</name>
        <dbReference type="ChEBI" id="CHEBI:57692"/>
    </ligand>
</feature>
<accession>A0A8C7ZYQ1</accession>
<keyword evidence="5 11" id="KW-0285">Flavoprotein</keyword>
<dbReference type="FunFam" id="3.90.660.10:FF:000054">
    <property type="match status" value="1"/>
</dbReference>
<evidence type="ECO:0000256" key="11">
    <source>
        <dbReference type="RuleBase" id="RU362067"/>
    </source>
</evidence>
<evidence type="ECO:0000256" key="5">
    <source>
        <dbReference type="ARBA" id="ARBA00022630"/>
    </source>
</evidence>
<dbReference type="SUPFAM" id="SSF51905">
    <property type="entry name" value="FAD/NAD(P)-binding domain"/>
    <property type="match status" value="1"/>
</dbReference>
<dbReference type="Pfam" id="PF01593">
    <property type="entry name" value="Amino_oxidase"/>
    <property type="match status" value="1"/>
</dbReference>
<evidence type="ECO:0000256" key="6">
    <source>
        <dbReference type="ARBA" id="ARBA00022827"/>
    </source>
</evidence>
<keyword evidence="4" id="KW-0964">Secreted</keyword>
<dbReference type="Gene3D" id="3.50.50.60">
    <property type="entry name" value="FAD/NAD(P)-binding domain"/>
    <property type="match status" value="1"/>
</dbReference>
<feature type="binding site" evidence="10">
    <location>
        <begin position="99"/>
        <end position="102"/>
    </location>
    <ligand>
        <name>FAD</name>
        <dbReference type="ChEBI" id="CHEBI:57692"/>
    </ligand>
</feature>
<keyword evidence="7 11" id="KW-0560">Oxidoreductase</keyword>
<protein>
    <recommendedName>
        <fullName evidence="11">Amine oxidase</fullName>
        <ecNumber evidence="11">1.4.3.-</ecNumber>
    </recommendedName>
</protein>
<comment type="subcellular location">
    <subcellularLocation>
        <location evidence="2">Secreted</location>
    </subcellularLocation>
</comment>
<evidence type="ECO:0000256" key="8">
    <source>
        <dbReference type="ARBA" id="ARBA00023157"/>
    </source>
</evidence>
<comment type="cofactor">
    <cofactor evidence="1 11">
        <name>FAD</name>
        <dbReference type="ChEBI" id="CHEBI:57692"/>
    </cofactor>
</comment>
<dbReference type="Gene3D" id="1.10.405.10">
    <property type="entry name" value="Guanine Nucleotide Dissociation Inhibitor, domain 1"/>
    <property type="match status" value="1"/>
</dbReference>
<keyword evidence="8" id="KW-1015">Disulfide bond</keyword>
<keyword evidence="14" id="KW-1185">Reference proteome</keyword>
<evidence type="ECO:0000259" key="12">
    <source>
        <dbReference type="Pfam" id="PF01593"/>
    </source>
</evidence>
<dbReference type="PANTHER" id="PTHR10742:SF342">
    <property type="entry name" value="AMINE OXIDASE"/>
    <property type="match status" value="1"/>
</dbReference>
<comment type="similarity">
    <text evidence="3">Belongs to the flavin monoamine oxidase family. FIG1 subfamily.</text>
</comment>
<dbReference type="FunFam" id="1.10.405.10:FF:000004">
    <property type="entry name" value="Amine oxidase"/>
    <property type="match status" value="1"/>
</dbReference>
<dbReference type="FunFam" id="3.50.50.60:FF:000242">
    <property type="entry name" value="Amine oxidase"/>
    <property type="match status" value="1"/>
</dbReference>
<evidence type="ECO:0000256" key="2">
    <source>
        <dbReference type="ARBA" id="ARBA00004613"/>
    </source>
</evidence>
<dbReference type="Gene3D" id="3.90.660.10">
    <property type="match status" value="1"/>
</dbReference>